<accession>A0A0J9ESU7</accession>
<organism evidence="1">
    <name type="scientific">Ajellomyces dermatitidis (strain ATCC 18188 / CBS 674.68)</name>
    <name type="common">Blastomyces dermatitidis</name>
    <dbReference type="NCBI Taxonomy" id="653446"/>
    <lineage>
        <taxon>Eukaryota</taxon>
        <taxon>Fungi</taxon>
        <taxon>Dikarya</taxon>
        <taxon>Ascomycota</taxon>
        <taxon>Pezizomycotina</taxon>
        <taxon>Eurotiomycetes</taxon>
        <taxon>Eurotiomycetidae</taxon>
        <taxon>Onygenales</taxon>
        <taxon>Ajellomycetaceae</taxon>
        <taxon>Blastomyces</taxon>
    </lineage>
</organism>
<protein>
    <submittedName>
        <fullName evidence="1">Uncharacterized protein</fullName>
    </submittedName>
</protein>
<gene>
    <name evidence="1" type="ORF">BDDG_13512</name>
</gene>
<sequence>MNIEQIKLTVEQEKIVIKKFKLIVEQEKLAIEKFKLTVQYEILMTNADENEKPDNADNADNSLSLISSALPAPPAALTVLTACLVTAPAVCLVTALTADAAFSAPSAACLVTASAAAAVTSASSLYLLSEILMTSPGLNIFHDEKNSKHCIDPALLSEKTSIRILKFTDIDKNKDMQVTENDEKEQKMMQKICKEL</sequence>
<reference evidence="1" key="1">
    <citation type="submission" date="2010-03" db="EMBL/GenBank/DDBJ databases">
        <title>Annotation of Blastomyces dermatitidis strain ATCC 18188.</title>
        <authorList>
            <consortium name="The Broad Institute Genome Sequencing Platform"/>
            <consortium name="Broad Institute Genome Sequencing Center for Infectious Disease."/>
            <person name="Cuomo C."/>
            <person name="Klein B."/>
            <person name="Sullivan T."/>
            <person name="Heitman J."/>
            <person name="Young S."/>
            <person name="Zeng Q."/>
            <person name="Gargeya S."/>
            <person name="Alvarado L."/>
            <person name="Berlin A.M."/>
            <person name="Chapman S.B."/>
            <person name="Chen Z."/>
            <person name="Freedman E."/>
            <person name="Gellesch M."/>
            <person name="Goldberg J."/>
            <person name="Griggs A."/>
            <person name="Gujja S."/>
            <person name="Heilman E."/>
            <person name="Heiman D."/>
            <person name="Howarth C."/>
            <person name="Mehta T."/>
            <person name="Neiman D."/>
            <person name="Pearson M."/>
            <person name="Roberts A."/>
            <person name="Saif S."/>
            <person name="Shea T."/>
            <person name="Shenoy N."/>
            <person name="Sisk P."/>
            <person name="Stolte C."/>
            <person name="Sykes S."/>
            <person name="White J."/>
            <person name="Yandava C."/>
            <person name="Haas B."/>
            <person name="Nusbaum C."/>
            <person name="Birren B."/>
        </authorList>
    </citation>
    <scope>NUCLEOTIDE SEQUENCE</scope>
    <source>
        <strain evidence="1">ATCC 18188</strain>
    </source>
</reference>
<dbReference type="Proteomes" id="UP000007802">
    <property type="component" value="Unassembled WGS sequence"/>
</dbReference>
<dbReference type="AlphaFoldDB" id="A0A0J9ESU7"/>
<proteinExistence type="predicted"/>
<name>A0A0J9ESU7_AJEDA</name>
<feature type="non-terminal residue" evidence="1">
    <location>
        <position position="196"/>
    </location>
</feature>
<dbReference type="EMBL" id="GG749849">
    <property type="protein sequence ID" value="KMW69358.1"/>
    <property type="molecule type" value="Genomic_DNA"/>
</dbReference>
<evidence type="ECO:0000313" key="1">
    <source>
        <dbReference type="EMBL" id="KMW69358.1"/>
    </source>
</evidence>